<sequence length="294" mass="31625">MNERGTGLAALQRARPGDARLRRARALLARWQAVPEGAARLSGLNLLWPARLAGQPVLLKLARADDDEAGAGAFLAALRGDGAVRILRRQGPATLMERLAPVGPSLAAMVADGRADAATRILAAAARRVIARRILLPTLLPWEGRAGTLTDHLSAGRVPPELRPAFARAAALSAEIAAGPRGDWTGLHGDLHHGNLIRDRVRGWLLIDPKGLLGPPGYEIANILGNPFPLPPTRARIDRQADVLAEAASLPRKEVLRWTWVHAAYGTVWSLTDADRPHWQAVMEIADDLRGRGD</sequence>
<dbReference type="Proteomes" id="UP000184292">
    <property type="component" value="Unassembled WGS sequence"/>
</dbReference>
<gene>
    <name evidence="1" type="ORF">SAMN05444417_2111</name>
</gene>
<evidence type="ECO:0000313" key="1">
    <source>
        <dbReference type="EMBL" id="SHI87467.1"/>
    </source>
</evidence>
<dbReference type="RefSeq" id="WP_073329635.1">
    <property type="nucleotide sequence ID" value="NZ_FQYO01000003.1"/>
</dbReference>
<dbReference type="AlphaFoldDB" id="A0A1M6EPL3"/>
<proteinExistence type="predicted"/>
<keyword evidence="1" id="KW-0808">Transferase</keyword>
<dbReference type="SUPFAM" id="SSF56112">
    <property type="entry name" value="Protein kinase-like (PK-like)"/>
    <property type="match status" value="1"/>
</dbReference>
<reference evidence="1 2" key="1">
    <citation type="submission" date="2016-11" db="EMBL/GenBank/DDBJ databases">
        <authorList>
            <person name="Jaros S."/>
            <person name="Januszkiewicz K."/>
            <person name="Wedrychowicz H."/>
        </authorList>
    </citation>
    <scope>NUCLEOTIDE SEQUENCE [LARGE SCALE GENOMIC DNA]</scope>
    <source>
        <strain evidence="1 2">DSM 100565</strain>
    </source>
</reference>
<name>A0A1M6EPL3_9RHOB</name>
<dbReference type="GO" id="GO:0019748">
    <property type="term" value="P:secondary metabolic process"/>
    <property type="evidence" value="ECO:0007669"/>
    <property type="project" value="InterPro"/>
</dbReference>
<dbReference type="STRING" id="1447782.SAMN05444417_2111"/>
<dbReference type="GO" id="GO:0016773">
    <property type="term" value="F:phosphotransferase activity, alcohol group as acceptor"/>
    <property type="evidence" value="ECO:0007669"/>
    <property type="project" value="InterPro"/>
</dbReference>
<protein>
    <submittedName>
        <fullName evidence="1">Streptomycin 6-kinase</fullName>
    </submittedName>
</protein>
<dbReference type="InterPro" id="IPR011009">
    <property type="entry name" value="Kinase-like_dom_sf"/>
</dbReference>
<keyword evidence="2" id="KW-1185">Reference proteome</keyword>
<dbReference type="InterPro" id="IPR006748">
    <property type="entry name" value="NH2Glyco/OHUrea_AB-resist_kin"/>
</dbReference>
<evidence type="ECO:0000313" key="2">
    <source>
        <dbReference type="Proteomes" id="UP000184292"/>
    </source>
</evidence>
<organism evidence="1 2">
    <name type="scientific">Wenxinia saemankumensis</name>
    <dbReference type="NCBI Taxonomy" id="1447782"/>
    <lineage>
        <taxon>Bacteria</taxon>
        <taxon>Pseudomonadati</taxon>
        <taxon>Pseudomonadota</taxon>
        <taxon>Alphaproteobacteria</taxon>
        <taxon>Rhodobacterales</taxon>
        <taxon>Roseobacteraceae</taxon>
        <taxon>Wenxinia</taxon>
    </lineage>
</organism>
<dbReference type="OrthoDB" id="3638028at2"/>
<dbReference type="EMBL" id="FQYO01000003">
    <property type="protein sequence ID" value="SHI87467.1"/>
    <property type="molecule type" value="Genomic_DNA"/>
</dbReference>
<dbReference type="GO" id="GO:0016301">
    <property type="term" value="F:kinase activity"/>
    <property type="evidence" value="ECO:0007669"/>
    <property type="project" value="UniProtKB-KW"/>
</dbReference>
<keyword evidence="1" id="KW-0418">Kinase</keyword>
<dbReference type="Pfam" id="PF04655">
    <property type="entry name" value="APH_6_hur"/>
    <property type="match status" value="1"/>
</dbReference>
<accession>A0A1M6EPL3</accession>